<keyword evidence="3" id="KW-0520">NAD</keyword>
<dbReference type="STRING" id="266128.ABB25_00075"/>
<dbReference type="InterPro" id="IPR016162">
    <property type="entry name" value="Ald_DH_N"/>
</dbReference>
<dbReference type="PANTHER" id="PTHR42986">
    <property type="entry name" value="BENZALDEHYDE DEHYDROGENASE YFMT"/>
    <property type="match status" value="1"/>
</dbReference>
<evidence type="ECO:0000259" key="6">
    <source>
        <dbReference type="Pfam" id="PF00171"/>
    </source>
</evidence>
<keyword evidence="8" id="KW-1185">Reference proteome</keyword>
<dbReference type="PROSITE" id="PS00687">
    <property type="entry name" value="ALDEHYDE_DEHYDR_GLU"/>
    <property type="match status" value="1"/>
</dbReference>
<dbReference type="SUPFAM" id="SSF53720">
    <property type="entry name" value="ALDH-like"/>
    <property type="match status" value="1"/>
</dbReference>
<dbReference type="InterPro" id="IPR015590">
    <property type="entry name" value="Aldehyde_DH_dom"/>
</dbReference>
<name>A0A0R0BUH0_9GAMM</name>
<organism evidence="7 8">
    <name type="scientific">Stenotrophomonas koreensis</name>
    <dbReference type="NCBI Taxonomy" id="266128"/>
    <lineage>
        <taxon>Bacteria</taxon>
        <taxon>Pseudomonadati</taxon>
        <taxon>Pseudomonadota</taxon>
        <taxon>Gammaproteobacteria</taxon>
        <taxon>Lysobacterales</taxon>
        <taxon>Lysobacteraceae</taxon>
        <taxon>Stenotrophomonas</taxon>
    </lineage>
</organism>
<feature type="active site" evidence="4">
    <location>
        <position position="255"/>
    </location>
</feature>
<gene>
    <name evidence="7" type="ORF">ABB25_00075</name>
</gene>
<keyword evidence="2 5" id="KW-0560">Oxidoreductase</keyword>
<protein>
    <submittedName>
        <fullName evidence="7">Benzaldehyde dehydrogenase</fullName>
    </submittedName>
</protein>
<reference evidence="7 8" key="1">
    <citation type="submission" date="2015-05" db="EMBL/GenBank/DDBJ databases">
        <title>Genome sequencing and analysis of members of genus Stenotrophomonas.</title>
        <authorList>
            <person name="Patil P.P."/>
            <person name="Midha S."/>
            <person name="Patil P.B."/>
        </authorList>
    </citation>
    <scope>NUCLEOTIDE SEQUENCE [LARGE SCALE GENOMIC DNA]</scope>
    <source>
        <strain evidence="7 8">DSM 17805</strain>
    </source>
</reference>
<dbReference type="RefSeq" id="WP_057662032.1">
    <property type="nucleotide sequence ID" value="NZ_LDJH01000001.1"/>
</dbReference>
<evidence type="ECO:0000256" key="5">
    <source>
        <dbReference type="RuleBase" id="RU003345"/>
    </source>
</evidence>
<dbReference type="Proteomes" id="UP000051254">
    <property type="component" value="Unassembled WGS sequence"/>
</dbReference>
<dbReference type="Gene3D" id="3.40.309.10">
    <property type="entry name" value="Aldehyde Dehydrogenase, Chain A, domain 2"/>
    <property type="match status" value="1"/>
</dbReference>
<dbReference type="GO" id="GO:0016620">
    <property type="term" value="F:oxidoreductase activity, acting on the aldehyde or oxo group of donors, NAD or NADP as acceptor"/>
    <property type="evidence" value="ECO:0007669"/>
    <property type="project" value="InterPro"/>
</dbReference>
<dbReference type="PROSITE" id="PS00070">
    <property type="entry name" value="ALDEHYDE_DEHYDR_CYS"/>
    <property type="match status" value="1"/>
</dbReference>
<evidence type="ECO:0000256" key="4">
    <source>
        <dbReference type="PROSITE-ProRule" id="PRU10007"/>
    </source>
</evidence>
<evidence type="ECO:0000256" key="1">
    <source>
        <dbReference type="ARBA" id="ARBA00009986"/>
    </source>
</evidence>
<proteinExistence type="inferred from homology"/>
<dbReference type="AlphaFoldDB" id="A0A0R0BUH0"/>
<evidence type="ECO:0000313" key="7">
    <source>
        <dbReference type="EMBL" id="KRG61071.1"/>
    </source>
</evidence>
<dbReference type="Pfam" id="PF00171">
    <property type="entry name" value="Aldedh"/>
    <property type="match status" value="1"/>
</dbReference>
<dbReference type="CDD" id="cd07152">
    <property type="entry name" value="ALDH_BenzADH"/>
    <property type="match status" value="1"/>
</dbReference>
<evidence type="ECO:0000313" key="8">
    <source>
        <dbReference type="Proteomes" id="UP000051254"/>
    </source>
</evidence>
<sequence>MEIQGDWLPPTLWHAKVFDGRWVAGSDVADVVEPATGQRLGQIGLADAAAVGRACAAAAAAQPAWAALPGGQRADVLRRAGELARAHAAEIAMWLTREAGSSRAKAAVEAAITATALLEASQLPSGSQGEVLPSSGGRMSLARRRPVGVVGVIPPFNFPLYLAVRAVAPALALGNAVVLKPDPRTAVCGGAVIARLFEQAGLPAGLLQVLPGDGAAGAALTADPQVAAIQFTGSTAAGRKVGEACGRHLKKVSLELGGKNPLLVLDDADLELAVNNAAWGSFLHQGQICMATGRILVQRGLYDAFVDRLVAKVAQIRAGDPWADPQVLVGPLINAAQRDHCHRIVQAAVSAGATLAAGGQYQGLVYQPTVLAGVAADNPAFGEEIFGPVAVVTPFDTDEQGIALANDNEYGLSLGVITGNIGRVLAFADRLQAGLLHINDQTVADDVVQPFGGARASGNGSSIGGPANWEAFTQWQWLTIKPQPTAYPV</sequence>
<dbReference type="FunFam" id="3.40.605.10:FF:000007">
    <property type="entry name" value="NAD/NADP-dependent betaine aldehyde dehydrogenase"/>
    <property type="match status" value="1"/>
</dbReference>
<dbReference type="PANTHER" id="PTHR42986:SF1">
    <property type="entry name" value="BENZALDEHYDE DEHYDROGENASE YFMT"/>
    <property type="match status" value="1"/>
</dbReference>
<dbReference type="OrthoDB" id="9812625at2"/>
<comment type="similarity">
    <text evidence="1 5">Belongs to the aldehyde dehydrogenase family.</text>
</comment>
<comment type="caution">
    <text evidence="7">The sequence shown here is derived from an EMBL/GenBank/DDBJ whole genome shotgun (WGS) entry which is preliminary data.</text>
</comment>
<dbReference type="InterPro" id="IPR016163">
    <property type="entry name" value="Ald_DH_C"/>
</dbReference>
<dbReference type="InterPro" id="IPR016161">
    <property type="entry name" value="Ald_DH/histidinol_DH"/>
</dbReference>
<dbReference type="InterPro" id="IPR029510">
    <property type="entry name" value="Ald_DH_CS_GLU"/>
</dbReference>
<evidence type="ECO:0000256" key="3">
    <source>
        <dbReference type="ARBA" id="ARBA00023027"/>
    </source>
</evidence>
<dbReference type="EMBL" id="LDJH01000001">
    <property type="protein sequence ID" value="KRG61071.1"/>
    <property type="molecule type" value="Genomic_DNA"/>
</dbReference>
<dbReference type="PATRIC" id="fig|266128.3.peg.17"/>
<dbReference type="InterPro" id="IPR016160">
    <property type="entry name" value="Ald_DH_CS_CYS"/>
</dbReference>
<accession>A0A0R0BUH0</accession>
<feature type="domain" description="Aldehyde dehydrogenase" evidence="6">
    <location>
        <begin position="22"/>
        <end position="477"/>
    </location>
</feature>
<evidence type="ECO:0000256" key="2">
    <source>
        <dbReference type="ARBA" id="ARBA00023002"/>
    </source>
</evidence>
<dbReference type="Gene3D" id="3.40.605.10">
    <property type="entry name" value="Aldehyde Dehydrogenase, Chain A, domain 1"/>
    <property type="match status" value="1"/>
</dbReference>